<dbReference type="PANTHER" id="PTHR12461:SF106">
    <property type="entry name" value="BIFUNCTIONAL PEPTIDASE AND ARGINYL-HYDROXYLASE JMJD5"/>
    <property type="match status" value="1"/>
</dbReference>
<evidence type="ECO:0000256" key="4">
    <source>
        <dbReference type="ARBA" id="ARBA00023002"/>
    </source>
</evidence>
<comment type="subcellular location">
    <subcellularLocation>
        <location evidence="2">Nucleus</location>
    </subcellularLocation>
</comment>
<sequence length="350" mass="39388">MGSSKGPSKGWGVPRGGGRWLKLEGEADHVEAIIGADLDEIANPPSGVYRYLYGPAEAFCHRLIEDIPGFEDLFIVEKRAGELNVNIKPTPTLWMSSANVTAQLHYDPSHNFHVLLHGSKQLTLYPPSMWRSMKLYPSVHPAHRQLQKGEAAPLKGGMTFTLEAGQVLYIPPYWFHLISAGTEGGVSMTVISPSYEEMLFSGYVLNHRFDLSPPFSEANTLQERLTCAFGLIALVLEKFLDNLYLRRNFVSFLKSHRHVPFSRHCREDIECYTNPEHVKKVMDDYRLQMVAGRVAAVFTDIRHKGGDRESSELLLSDYIEQVISWGLQGGQEVPCVIISCSHIFTHLQHP</sequence>
<keyword evidence="4" id="KW-0560">Oxidoreductase</keyword>
<dbReference type="InterPro" id="IPR041667">
    <property type="entry name" value="Cupin_8"/>
</dbReference>
<comment type="cofactor">
    <cofactor evidence="1">
        <name>Fe(2+)</name>
        <dbReference type="ChEBI" id="CHEBI:29033"/>
    </cofactor>
</comment>
<evidence type="ECO:0000256" key="2">
    <source>
        <dbReference type="ARBA" id="ARBA00004123"/>
    </source>
</evidence>
<dbReference type="PROSITE" id="PS51184">
    <property type="entry name" value="JMJC"/>
    <property type="match status" value="1"/>
</dbReference>
<evidence type="ECO:0000256" key="1">
    <source>
        <dbReference type="ARBA" id="ARBA00001954"/>
    </source>
</evidence>
<reference evidence="8" key="1">
    <citation type="submission" date="2021-01" db="EMBL/GenBank/DDBJ databases">
        <authorList>
            <person name="Corre E."/>
            <person name="Pelletier E."/>
            <person name="Niang G."/>
            <person name="Scheremetjew M."/>
            <person name="Finn R."/>
            <person name="Kale V."/>
            <person name="Holt S."/>
            <person name="Cochrane G."/>
            <person name="Meng A."/>
            <person name="Brown T."/>
            <person name="Cohen L."/>
        </authorList>
    </citation>
    <scope>NUCLEOTIDE SEQUENCE</scope>
    <source>
        <strain evidence="8">CCMP2058</strain>
    </source>
</reference>
<protein>
    <recommendedName>
        <fullName evidence="7">JmjC domain-containing protein</fullName>
    </recommendedName>
</protein>
<dbReference type="Gene3D" id="2.60.120.10">
    <property type="entry name" value="Jelly Rolls"/>
    <property type="match status" value="1"/>
</dbReference>
<evidence type="ECO:0000256" key="6">
    <source>
        <dbReference type="ARBA" id="ARBA00023242"/>
    </source>
</evidence>
<evidence type="ECO:0000313" key="8">
    <source>
        <dbReference type="EMBL" id="CAD8441536.1"/>
    </source>
</evidence>
<dbReference type="GO" id="GO:0046872">
    <property type="term" value="F:metal ion binding"/>
    <property type="evidence" value="ECO:0007669"/>
    <property type="project" value="UniProtKB-KW"/>
</dbReference>
<feature type="domain" description="JmjC" evidence="7">
    <location>
        <begin position="33"/>
        <end position="207"/>
    </location>
</feature>
<gene>
    <name evidence="8" type="ORF">LAMO00422_LOCUS6330</name>
</gene>
<evidence type="ECO:0000259" key="7">
    <source>
        <dbReference type="PROSITE" id="PS51184"/>
    </source>
</evidence>
<dbReference type="InterPro" id="IPR003347">
    <property type="entry name" value="JmjC_dom"/>
</dbReference>
<dbReference type="EMBL" id="HBEM01009069">
    <property type="protein sequence ID" value="CAD8441536.1"/>
    <property type="molecule type" value="Transcribed_RNA"/>
</dbReference>
<keyword evidence="3" id="KW-0479">Metal-binding</keyword>
<proteinExistence type="predicted"/>
<dbReference type="SUPFAM" id="SSF51197">
    <property type="entry name" value="Clavaminate synthase-like"/>
    <property type="match status" value="1"/>
</dbReference>
<keyword evidence="5" id="KW-0408">Iron</keyword>
<dbReference type="GO" id="GO:0005634">
    <property type="term" value="C:nucleus"/>
    <property type="evidence" value="ECO:0007669"/>
    <property type="project" value="UniProtKB-SubCell"/>
</dbReference>
<evidence type="ECO:0000256" key="5">
    <source>
        <dbReference type="ARBA" id="ARBA00023004"/>
    </source>
</evidence>
<dbReference type="PANTHER" id="PTHR12461">
    <property type="entry name" value="HYPOXIA-INDUCIBLE FACTOR 1 ALPHA INHIBITOR-RELATED"/>
    <property type="match status" value="1"/>
</dbReference>
<evidence type="ECO:0000256" key="3">
    <source>
        <dbReference type="ARBA" id="ARBA00022723"/>
    </source>
</evidence>
<organism evidence="8">
    <name type="scientific">Amorphochlora amoebiformis</name>
    <dbReference type="NCBI Taxonomy" id="1561963"/>
    <lineage>
        <taxon>Eukaryota</taxon>
        <taxon>Sar</taxon>
        <taxon>Rhizaria</taxon>
        <taxon>Cercozoa</taxon>
        <taxon>Chlorarachniophyceae</taxon>
        <taxon>Amorphochlora</taxon>
    </lineage>
</organism>
<dbReference type="AlphaFoldDB" id="A0A7S0D2Y5"/>
<dbReference type="InterPro" id="IPR014710">
    <property type="entry name" value="RmlC-like_jellyroll"/>
</dbReference>
<dbReference type="SMART" id="SM00558">
    <property type="entry name" value="JmjC"/>
    <property type="match status" value="1"/>
</dbReference>
<dbReference type="Pfam" id="PF13621">
    <property type="entry name" value="Cupin_8"/>
    <property type="match status" value="1"/>
</dbReference>
<accession>A0A7S0D2Y5</accession>
<dbReference type="GO" id="GO:0016491">
    <property type="term" value="F:oxidoreductase activity"/>
    <property type="evidence" value="ECO:0007669"/>
    <property type="project" value="UniProtKB-KW"/>
</dbReference>
<name>A0A7S0D2Y5_9EUKA</name>
<keyword evidence="6" id="KW-0539">Nucleus</keyword>